<feature type="transmembrane region" description="Helical" evidence="6">
    <location>
        <begin position="49"/>
        <end position="69"/>
    </location>
</feature>
<dbReference type="InterPro" id="IPR003544">
    <property type="entry name" value="Cyt_c_biogenesis_CcmB"/>
</dbReference>
<keyword evidence="8" id="KW-1185">Reference proteome</keyword>
<comment type="subcellular location">
    <subcellularLocation>
        <location evidence="1">Membrane</location>
        <topology evidence="1">Multi-pass membrane protein</topology>
    </subcellularLocation>
</comment>
<dbReference type="eggNOG" id="COG2386">
    <property type="taxonomic scope" value="Bacteria"/>
</dbReference>
<dbReference type="Proteomes" id="UP000007519">
    <property type="component" value="Chromosome"/>
</dbReference>
<proteinExistence type="inferred from homology"/>
<dbReference type="GO" id="GO:0015232">
    <property type="term" value="F:heme transmembrane transporter activity"/>
    <property type="evidence" value="ECO:0007669"/>
    <property type="project" value="InterPro"/>
</dbReference>
<keyword evidence="3 6" id="KW-0812">Transmembrane</keyword>
<evidence type="ECO:0000256" key="1">
    <source>
        <dbReference type="ARBA" id="ARBA00004141"/>
    </source>
</evidence>
<accession>H6L6C0</accession>
<dbReference type="AlphaFoldDB" id="H6L6C0"/>
<feature type="transmembrane region" description="Helical" evidence="6">
    <location>
        <begin position="157"/>
        <end position="177"/>
    </location>
</feature>
<feature type="transmembrane region" description="Helical" evidence="6">
    <location>
        <begin position="197"/>
        <end position="218"/>
    </location>
</feature>
<dbReference type="GO" id="GO:0016020">
    <property type="term" value="C:membrane"/>
    <property type="evidence" value="ECO:0007669"/>
    <property type="project" value="UniProtKB-SubCell"/>
</dbReference>
<sequence length="220" mass="24878">MNILQQTWALIKKDARIEWRKRQAIGGILLYVLSTTFVVYSIVGEKTSGVVWAALYWIIVLFASVNAVAKSFVQENQERQLYYYSLLQPAALILSKIFYNTLLLFVVCLLSYGSFSLIMDNPIRFQGLFFLLMFLGSLGFSIAFSFVAAIAAKAQQAATLMAILSFPIVIPILMTLLRLSKIALGLMTDTMYYKDIFILLAIDLILGSIVLLLFPFLWRD</sequence>
<protein>
    <submittedName>
        <fullName evidence="7">Cytochrome c-type biogenesis protein CcmB</fullName>
    </submittedName>
</protein>
<feature type="transmembrane region" description="Helical" evidence="6">
    <location>
        <begin position="128"/>
        <end position="151"/>
    </location>
</feature>
<dbReference type="KEGG" id="sgn:SGRA_0282"/>
<evidence type="ECO:0000256" key="2">
    <source>
        <dbReference type="ARBA" id="ARBA00010544"/>
    </source>
</evidence>
<gene>
    <name evidence="7" type="primary">ccmB</name>
    <name evidence="7" type="ordered locus">SGRA_0282</name>
</gene>
<evidence type="ECO:0000256" key="5">
    <source>
        <dbReference type="ARBA" id="ARBA00023136"/>
    </source>
</evidence>
<keyword evidence="4 6" id="KW-1133">Transmembrane helix</keyword>
<evidence type="ECO:0000256" key="4">
    <source>
        <dbReference type="ARBA" id="ARBA00022989"/>
    </source>
</evidence>
<dbReference type="OrthoDB" id="9788444at2"/>
<dbReference type="HOGENOM" id="CLU_079069_0_1_10"/>
<dbReference type="GO" id="GO:0017004">
    <property type="term" value="P:cytochrome complex assembly"/>
    <property type="evidence" value="ECO:0007669"/>
    <property type="project" value="InterPro"/>
</dbReference>
<organism evidence="7 8">
    <name type="scientific">Saprospira grandis (strain Lewin)</name>
    <dbReference type="NCBI Taxonomy" id="984262"/>
    <lineage>
        <taxon>Bacteria</taxon>
        <taxon>Pseudomonadati</taxon>
        <taxon>Bacteroidota</taxon>
        <taxon>Saprospiria</taxon>
        <taxon>Saprospirales</taxon>
        <taxon>Saprospiraceae</taxon>
        <taxon>Saprospira</taxon>
    </lineage>
</organism>
<dbReference type="EMBL" id="CP002831">
    <property type="protein sequence ID" value="AFC23021.1"/>
    <property type="molecule type" value="Genomic_DNA"/>
</dbReference>
<evidence type="ECO:0000313" key="7">
    <source>
        <dbReference type="EMBL" id="AFC23021.1"/>
    </source>
</evidence>
<reference evidence="7 8" key="1">
    <citation type="journal article" date="2012" name="Stand. Genomic Sci.">
        <title>Complete genome sequencing and analysis of Saprospira grandis str. Lewin, a predatory marine bacterium.</title>
        <authorList>
            <person name="Saw J.H."/>
            <person name="Yuryev A."/>
            <person name="Kanbe M."/>
            <person name="Hou S."/>
            <person name="Young A.G."/>
            <person name="Aizawa S."/>
            <person name="Alam M."/>
        </authorList>
    </citation>
    <scope>NUCLEOTIDE SEQUENCE [LARGE SCALE GENOMIC DNA]</scope>
    <source>
        <strain evidence="7 8">Lewin</strain>
    </source>
</reference>
<dbReference type="RefSeq" id="WP_014373269.1">
    <property type="nucleotide sequence ID" value="NC_016940.1"/>
</dbReference>
<dbReference type="Pfam" id="PF03379">
    <property type="entry name" value="CcmB"/>
    <property type="match status" value="1"/>
</dbReference>
<dbReference type="STRING" id="984262.SGRA_0282"/>
<evidence type="ECO:0000313" key="8">
    <source>
        <dbReference type="Proteomes" id="UP000007519"/>
    </source>
</evidence>
<comment type="similarity">
    <text evidence="2">Belongs to the CcmB/CycW/HelB family.</text>
</comment>
<name>H6L6C0_SAPGL</name>
<evidence type="ECO:0000256" key="6">
    <source>
        <dbReference type="SAM" id="Phobius"/>
    </source>
</evidence>
<feature type="transmembrane region" description="Helical" evidence="6">
    <location>
        <begin position="24"/>
        <end position="43"/>
    </location>
</feature>
<keyword evidence="5 6" id="KW-0472">Membrane</keyword>
<evidence type="ECO:0000256" key="3">
    <source>
        <dbReference type="ARBA" id="ARBA00022692"/>
    </source>
</evidence>